<sequence length="62" mass="7447">MATHISQDWNSDLDLEGTSVHLKHYSINYQLEWIYLEALDIYSHWMVKENIFSKNLKMDSIM</sequence>
<protein>
    <submittedName>
        <fullName evidence="1">Uncharacterized protein</fullName>
    </submittedName>
</protein>
<organism evidence="1 2">
    <name type="scientific">Rhynocoris fuscipes</name>
    <dbReference type="NCBI Taxonomy" id="488301"/>
    <lineage>
        <taxon>Eukaryota</taxon>
        <taxon>Metazoa</taxon>
        <taxon>Ecdysozoa</taxon>
        <taxon>Arthropoda</taxon>
        <taxon>Hexapoda</taxon>
        <taxon>Insecta</taxon>
        <taxon>Pterygota</taxon>
        <taxon>Neoptera</taxon>
        <taxon>Paraneoptera</taxon>
        <taxon>Hemiptera</taxon>
        <taxon>Heteroptera</taxon>
        <taxon>Panheteroptera</taxon>
        <taxon>Cimicomorpha</taxon>
        <taxon>Reduviidae</taxon>
        <taxon>Harpactorinae</taxon>
        <taxon>Harpactorini</taxon>
        <taxon>Rhynocoris</taxon>
    </lineage>
</organism>
<reference evidence="1 2" key="1">
    <citation type="submission" date="2022-12" db="EMBL/GenBank/DDBJ databases">
        <title>Chromosome-level genome assembly of true bugs.</title>
        <authorList>
            <person name="Ma L."/>
            <person name="Li H."/>
        </authorList>
    </citation>
    <scope>NUCLEOTIDE SEQUENCE [LARGE SCALE GENOMIC DNA]</scope>
    <source>
        <strain evidence="1">Lab_2022b</strain>
    </source>
</reference>
<proteinExistence type="predicted"/>
<dbReference type="AlphaFoldDB" id="A0AAW1CY91"/>
<name>A0AAW1CY91_9HEMI</name>
<dbReference type="Proteomes" id="UP001461498">
    <property type="component" value="Unassembled WGS sequence"/>
</dbReference>
<dbReference type="EMBL" id="JAPXFL010000009">
    <property type="protein sequence ID" value="KAK9501567.1"/>
    <property type="molecule type" value="Genomic_DNA"/>
</dbReference>
<keyword evidence="2" id="KW-1185">Reference proteome</keyword>
<accession>A0AAW1CY91</accession>
<gene>
    <name evidence="1" type="ORF">O3M35_012270</name>
</gene>
<evidence type="ECO:0000313" key="2">
    <source>
        <dbReference type="Proteomes" id="UP001461498"/>
    </source>
</evidence>
<evidence type="ECO:0000313" key="1">
    <source>
        <dbReference type="EMBL" id="KAK9501567.1"/>
    </source>
</evidence>
<comment type="caution">
    <text evidence="1">The sequence shown here is derived from an EMBL/GenBank/DDBJ whole genome shotgun (WGS) entry which is preliminary data.</text>
</comment>